<keyword evidence="4" id="KW-0297">G-protein coupled receptor</keyword>
<keyword evidence="5 8" id="KW-0472">Membrane</keyword>
<evidence type="ECO:0000256" key="6">
    <source>
        <dbReference type="ARBA" id="ARBA00023170"/>
    </source>
</evidence>
<accession>A0A2T7P999</accession>
<dbReference type="PROSITE" id="PS50262">
    <property type="entry name" value="G_PROTEIN_RECEP_F1_2"/>
    <property type="match status" value="1"/>
</dbReference>
<keyword evidence="7" id="KW-0807">Transducer</keyword>
<reference evidence="10 11" key="1">
    <citation type="submission" date="2018-04" db="EMBL/GenBank/DDBJ databases">
        <title>The genome of golden apple snail Pomacea canaliculata provides insight into stress tolerance and invasive adaptation.</title>
        <authorList>
            <person name="Liu C."/>
            <person name="Liu B."/>
            <person name="Ren Y."/>
            <person name="Zhang Y."/>
            <person name="Wang H."/>
            <person name="Li S."/>
            <person name="Jiang F."/>
            <person name="Yin L."/>
            <person name="Zhang G."/>
            <person name="Qian W."/>
            <person name="Fan W."/>
        </authorList>
    </citation>
    <scope>NUCLEOTIDE SEQUENCE [LARGE SCALE GENOMIC DNA]</scope>
    <source>
        <strain evidence="10">SZHN2017</strain>
        <tissue evidence="10">Muscle</tissue>
    </source>
</reference>
<organism evidence="10 11">
    <name type="scientific">Pomacea canaliculata</name>
    <name type="common">Golden apple snail</name>
    <dbReference type="NCBI Taxonomy" id="400727"/>
    <lineage>
        <taxon>Eukaryota</taxon>
        <taxon>Metazoa</taxon>
        <taxon>Spiralia</taxon>
        <taxon>Lophotrochozoa</taxon>
        <taxon>Mollusca</taxon>
        <taxon>Gastropoda</taxon>
        <taxon>Caenogastropoda</taxon>
        <taxon>Architaenioglossa</taxon>
        <taxon>Ampullarioidea</taxon>
        <taxon>Ampullariidae</taxon>
        <taxon>Pomacea</taxon>
    </lineage>
</organism>
<evidence type="ECO:0000256" key="2">
    <source>
        <dbReference type="ARBA" id="ARBA00022692"/>
    </source>
</evidence>
<comment type="caution">
    <text evidence="10">The sequence shown here is derived from an EMBL/GenBank/DDBJ whole genome shotgun (WGS) entry which is preliminary data.</text>
</comment>
<dbReference type="PANTHER" id="PTHR45695">
    <property type="entry name" value="LEUCOKININ RECEPTOR-RELATED"/>
    <property type="match status" value="1"/>
</dbReference>
<feature type="transmembrane region" description="Helical" evidence="8">
    <location>
        <begin position="82"/>
        <end position="102"/>
    </location>
</feature>
<evidence type="ECO:0000313" key="11">
    <source>
        <dbReference type="Proteomes" id="UP000245119"/>
    </source>
</evidence>
<name>A0A2T7P999_POMCA</name>
<dbReference type="Gene3D" id="1.20.1070.10">
    <property type="entry name" value="Rhodopsin 7-helix transmembrane proteins"/>
    <property type="match status" value="1"/>
</dbReference>
<proteinExistence type="predicted"/>
<dbReference type="InterPro" id="IPR017452">
    <property type="entry name" value="GPCR_Rhodpsn_7TM"/>
</dbReference>
<keyword evidence="3 8" id="KW-1133">Transmembrane helix</keyword>
<dbReference type="SUPFAM" id="SSF81321">
    <property type="entry name" value="Family A G protein-coupled receptor-like"/>
    <property type="match status" value="1"/>
</dbReference>
<keyword evidence="2 8" id="KW-0812">Transmembrane</keyword>
<dbReference type="GO" id="GO:0004930">
    <property type="term" value="F:G protein-coupled receptor activity"/>
    <property type="evidence" value="ECO:0007669"/>
    <property type="project" value="UniProtKB-KW"/>
</dbReference>
<feature type="transmembrane region" description="Helical" evidence="8">
    <location>
        <begin position="162"/>
        <end position="187"/>
    </location>
</feature>
<dbReference type="AlphaFoldDB" id="A0A2T7P999"/>
<evidence type="ECO:0000313" key="10">
    <source>
        <dbReference type="EMBL" id="PVD29976.1"/>
    </source>
</evidence>
<comment type="subcellular location">
    <subcellularLocation>
        <location evidence="1">Membrane</location>
        <topology evidence="1">Multi-pass membrane protein</topology>
    </subcellularLocation>
</comment>
<evidence type="ECO:0000256" key="8">
    <source>
        <dbReference type="SAM" id="Phobius"/>
    </source>
</evidence>
<feature type="transmembrane region" description="Helical" evidence="8">
    <location>
        <begin position="261"/>
        <end position="281"/>
    </location>
</feature>
<dbReference type="OrthoDB" id="10034726at2759"/>
<feature type="transmembrane region" description="Helical" evidence="8">
    <location>
        <begin position="122"/>
        <end position="141"/>
    </location>
</feature>
<dbReference type="PANTHER" id="PTHR45695:SF9">
    <property type="entry name" value="LEUCOKININ RECEPTOR"/>
    <property type="match status" value="1"/>
</dbReference>
<evidence type="ECO:0000256" key="5">
    <source>
        <dbReference type="ARBA" id="ARBA00023136"/>
    </source>
</evidence>
<dbReference type="CDD" id="cd00637">
    <property type="entry name" value="7tm_classA_rhodopsin-like"/>
    <property type="match status" value="1"/>
</dbReference>
<dbReference type="PRINTS" id="PR00237">
    <property type="entry name" value="GPCRRHODOPSN"/>
</dbReference>
<feature type="domain" description="G-protein coupled receptors family 1 profile" evidence="9">
    <location>
        <begin position="61"/>
        <end position="317"/>
    </location>
</feature>
<dbReference type="Proteomes" id="UP000245119">
    <property type="component" value="Linkage Group LG5"/>
</dbReference>
<evidence type="ECO:0000259" key="9">
    <source>
        <dbReference type="PROSITE" id="PS50262"/>
    </source>
</evidence>
<dbReference type="InterPro" id="IPR000276">
    <property type="entry name" value="GPCR_Rhodpsn"/>
</dbReference>
<feature type="transmembrane region" description="Helical" evidence="8">
    <location>
        <begin position="207"/>
        <end position="229"/>
    </location>
</feature>
<keyword evidence="11" id="KW-1185">Reference proteome</keyword>
<evidence type="ECO:0000256" key="7">
    <source>
        <dbReference type="ARBA" id="ARBA00023224"/>
    </source>
</evidence>
<dbReference type="GO" id="GO:0005886">
    <property type="term" value="C:plasma membrane"/>
    <property type="evidence" value="ECO:0007669"/>
    <property type="project" value="TreeGrafter"/>
</dbReference>
<dbReference type="EMBL" id="PZQS01000005">
    <property type="protein sequence ID" value="PVD29976.1"/>
    <property type="molecule type" value="Genomic_DNA"/>
</dbReference>
<evidence type="ECO:0000256" key="1">
    <source>
        <dbReference type="ARBA" id="ARBA00004141"/>
    </source>
</evidence>
<sequence length="357" mass="40292">MWNTAQQDSMETHTTMLQMVVNDSNTTGVSPVDENYFRWNFAFSVILAAVLSISAFLAVVGNSMVLTVIIRHRGMRTRTNLFLVNLAVADLLVGAAVEPFTITTLIEGRWVFGSTTGTFCKINGWLNCFCLVASIHTLMYISIHKYVSITKPLGNHFKLRQILGMMAAAWVWAAVSSTITVTGLSSVRYKNGTSQCGPEYPSGLKSYIFHIIIQVTNIFIPLIILTFCYTRMFREIRAHSKRLQENSTLEQDIILAQQKRVTITLFIVLACFIICALPYHLYATYTTISINKKFSPYINPVAYSFLYLNSACNPIIYAFRSPAFREGYKEILCQTPTYILSDVEARCAAAYYQVRDL</sequence>
<gene>
    <name evidence="10" type="ORF">C0Q70_09237</name>
</gene>
<feature type="transmembrane region" description="Helical" evidence="8">
    <location>
        <begin position="301"/>
        <end position="319"/>
    </location>
</feature>
<dbReference type="Pfam" id="PF00001">
    <property type="entry name" value="7tm_1"/>
    <property type="match status" value="1"/>
</dbReference>
<protein>
    <recommendedName>
        <fullName evidence="9">G-protein coupled receptors family 1 profile domain-containing protein</fullName>
    </recommendedName>
</protein>
<feature type="transmembrane region" description="Helical" evidence="8">
    <location>
        <begin position="41"/>
        <end position="70"/>
    </location>
</feature>
<evidence type="ECO:0000256" key="4">
    <source>
        <dbReference type="ARBA" id="ARBA00023040"/>
    </source>
</evidence>
<evidence type="ECO:0000256" key="3">
    <source>
        <dbReference type="ARBA" id="ARBA00022989"/>
    </source>
</evidence>
<keyword evidence="6" id="KW-0675">Receptor</keyword>